<sequence>MDEIKINKPVTFFVGENGVGKSTIIEALAINLNLNPEGGSQNIDFKTVNTHSSLSNYLTIYQSGNKPKTKYFLRAESFYNVASEIQRLVKENGFGELEDVYGGNLHECSHGESFLKLVKNRFVGKGLYILDEPEAALSPTRQMSLLCLIDDLVKDGAQFFISTHSPILLSYKNAEIFDLDNNFNKVRYEDTEIYKTYKMFLDDPDRMLDMLLKN</sequence>
<keyword evidence="5" id="KW-0408">Iron</keyword>
<dbReference type="Gene3D" id="3.40.50.300">
    <property type="entry name" value="P-loop containing nucleotide triphosphate hydrolases"/>
    <property type="match status" value="2"/>
</dbReference>
<dbReference type="GO" id="GO:0005524">
    <property type="term" value="F:ATP binding"/>
    <property type="evidence" value="ECO:0007669"/>
    <property type="project" value="InterPro"/>
</dbReference>
<dbReference type="EMBL" id="DVMT01000064">
    <property type="protein sequence ID" value="HIU40902.1"/>
    <property type="molecule type" value="Genomic_DNA"/>
</dbReference>
<gene>
    <name evidence="9" type="ORF">IAB68_06375</name>
</gene>
<protein>
    <submittedName>
        <fullName evidence="9">AAA family ATPase</fullName>
    </submittedName>
</protein>
<evidence type="ECO:0000256" key="3">
    <source>
        <dbReference type="ARBA" id="ARBA00022475"/>
    </source>
</evidence>
<dbReference type="AlphaFoldDB" id="A0A9D1LJG4"/>
<evidence type="ECO:0000256" key="2">
    <source>
        <dbReference type="ARBA" id="ARBA00022448"/>
    </source>
</evidence>
<evidence type="ECO:0000256" key="5">
    <source>
        <dbReference type="ARBA" id="ARBA00023004"/>
    </source>
</evidence>
<dbReference type="InterPro" id="IPR003593">
    <property type="entry name" value="AAA+_ATPase"/>
</dbReference>
<dbReference type="SMART" id="SM00382">
    <property type="entry name" value="AAA"/>
    <property type="match status" value="1"/>
</dbReference>
<evidence type="ECO:0000256" key="6">
    <source>
        <dbReference type="ARBA" id="ARBA00023065"/>
    </source>
</evidence>
<comment type="caution">
    <text evidence="9">The sequence shown here is derived from an EMBL/GenBank/DDBJ whole genome shotgun (WGS) entry which is preliminary data.</text>
</comment>
<keyword evidence="4" id="KW-0410">Iron transport</keyword>
<dbReference type="InterPro" id="IPR038729">
    <property type="entry name" value="Rad50/SbcC_AAA"/>
</dbReference>
<reference evidence="9" key="2">
    <citation type="journal article" date="2021" name="PeerJ">
        <title>Extensive microbial diversity within the chicken gut microbiome revealed by metagenomics and culture.</title>
        <authorList>
            <person name="Gilroy R."/>
            <person name="Ravi A."/>
            <person name="Getino M."/>
            <person name="Pursley I."/>
            <person name="Horton D.L."/>
            <person name="Alikhan N.F."/>
            <person name="Baker D."/>
            <person name="Gharbi K."/>
            <person name="Hall N."/>
            <person name="Watson M."/>
            <person name="Adriaenssens E.M."/>
            <person name="Foster-Nyarko E."/>
            <person name="Jarju S."/>
            <person name="Secka A."/>
            <person name="Antonio M."/>
            <person name="Oren A."/>
            <person name="Chaudhuri R.R."/>
            <person name="La Ragione R."/>
            <person name="Hildebrand F."/>
            <person name="Pallen M.J."/>
        </authorList>
    </citation>
    <scope>NUCLEOTIDE SEQUENCE</scope>
    <source>
        <strain evidence="9">CHK193-30670</strain>
    </source>
</reference>
<reference evidence="9" key="1">
    <citation type="submission" date="2020-10" db="EMBL/GenBank/DDBJ databases">
        <authorList>
            <person name="Gilroy R."/>
        </authorList>
    </citation>
    <scope>NUCLEOTIDE SEQUENCE</scope>
    <source>
        <strain evidence="9">CHK193-30670</strain>
    </source>
</reference>
<dbReference type="SUPFAM" id="SSF52540">
    <property type="entry name" value="P-loop containing nucleoside triphosphate hydrolases"/>
    <property type="match status" value="1"/>
</dbReference>
<dbReference type="InterPro" id="IPR027417">
    <property type="entry name" value="P-loop_NTPase"/>
</dbReference>
<dbReference type="GO" id="GO:0006826">
    <property type="term" value="P:iron ion transport"/>
    <property type="evidence" value="ECO:0007669"/>
    <property type="project" value="UniProtKB-KW"/>
</dbReference>
<dbReference type="PANTHER" id="PTHR42771:SF2">
    <property type="entry name" value="IRON(3+)-HYDROXAMATE IMPORT ATP-BINDING PROTEIN FHUC"/>
    <property type="match status" value="1"/>
</dbReference>
<name>A0A9D1LJG4_9FIRM</name>
<dbReference type="PANTHER" id="PTHR42771">
    <property type="entry name" value="IRON(3+)-HYDROXAMATE IMPORT ATP-BINDING PROTEIN FHUC"/>
    <property type="match status" value="1"/>
</dbReference>
<organism evidence="9 10">
    <name type="scientific">Candidatus Aphodocola excrementigallinarum</name>
    <dbReference type="NCBI Taxonomy" id="2840670"/>
    <lineage>
        <taxon>Bacteria</taxon>
        <taxon>Bacillati</taxon>
        <taxon>Bacillota</taxon>
        <taxon>Bacilli</taxon>
        <taxon>Candidatus Aphodocola</taxon>
    </lineage>
</organism>
<dbReference type="Proteomes" id="UP000824074">
    <property type="component" value="Unassembled WGS sequence"/>
</dbReference>
<evidence type="ECO:0000256" key="4">
    <source>
        <dbReference type="ARBA" id="ARBA00022496"/>
    </source>
</evidence>
<evidence type="ECO:0000256" key="7">
    <source>
        <dbReference type="ARBA" id="ARBA00023136"/>
    </source>
</evidence>
<feature type="domain" description="AAA+ ATPase" evidence="8">
    <location>
        <begin position="7"/>
        <end position="187"/>
    </location>
</feature>
<evidence type="ECO:0000313" key="9">
    <source>
        <dbReference type="EMBL" id="HIU40902.1"/>
    </source>
</evidence>
<accession>A0A9D1LJG4</accession>
<evidence type="ECO:0000259" key="8">
    <source>
        <dbReference type="SMART" id="SM00382"/>
    </source>
</evidence>
<dbReference type="GO" id="GO:0005886">
    <property type="term" value="C:plasma membrane"/>
    <property type="evidence" value="ECO:0007669"/>
    <property type="project" value="UniProtKB-SubCell"/>
</dbReference>
<dbReference type="InterPro" id="IPR003959">
    <property type="entry name" value="ATPase_AAA_core"/>
</dbReference>
<dbReference type="Pfam" id="PF13476">
    <property type="entry name" value="AAA_23"/>
    <property type="match status" value="1"/>
</dbReference>
<dbReference type="InterPro" id="IPR051535">
    <property type="entry name" value="Siderophore_ABC-ATPase"/>
</dbReference>
<evidence type="ECO:0000256" key="1">
    <source>
        <dbReference type="ARBA" id="ARBA00004202"/>
    </source>
</evidence>
<keyword evidence="7" id="KW-0472">Membrane</keyword>
<dbReference type="GO" id="GO:0016887">
    <property type="term" value="F:ATP hydrolysis activity"/>
    <property type="evidence" value="ECO:0007669"/>
    <property type="project" value="InterPro"/>
</dbReference>
<comment type="subcellular location">
    <subcellularLocation>
        <location evidence="1">Cell membrane</location>
        <topology evidence="1">Peripheral membrane protein</topology>
    </subcellularLocation>
</comment>
<dbReference type="GO" id="GO:0006302">
    <property type="term" value="P:double-strand break repair"/>
    <property type="evidence" value="ECO:0007669"/>
    <property type="project" value="InterPro"/>
</dbReference>
<keyword evidence="6" id="KW-0406">Ion transport</keyword>
<keyword evidence="3" id="KW-1003">Cell membrane</keyword>
<keyword evidence="2" id="KW-0813">Transport</keyword>
<dbReference type="Pfam" id="PF13304">
    <property type="entry name" value="AAA_21"/>
    <property type="match status" value="1"/>
</dbReference>
<proteinExistence type="predicted"/>
<evidence type="ECO:0000313" key="10">
    <source>
        <dbReference type="Proteomes" id="UP000824074"/>
    </source>
</evidence>